<dbReference type="RefSeq" id="WP_106094695.1">
    <property type="nucleotide sequence ID" value="NZ_PVNL01000147.1"/>
</dbReference>
<dbReference type="OrthoDB" id="9862637at2"/>
<reference evidence="2 3" key="1">
    <citation type="submission" date="2018-03" db="EMBL/GenBank/DDBJ databases">
        <title>Draft Genome Sequences of the Obligatory Marine Myxobacteria Enhygromyxa salina SWB007.</title>
        <authorList>
            <person name="Poehlein A."/>
            <person name="Moghaddam J.A."/>
            <person name="Harms H."/>
            <person name="Alanjari M."/>
            <person name="Koenig G.M."/>
            <person name="Daniel R."/>
            <person name="Schaeberle T.F."/>
        </authorList>
    </citation>
    <scope>NUCLEOTIDE SEQUENCE [LARGE SCALE GENOMIC DNA]</scope>
    <source>
        <strain evidence="2 3">SWB007</strain>
    </source>
</reference>
<dbReference type="Proteomes" id="UP000238823">
    <property type="component" value="Unassembled WGS sequence"/>
</dbReference>
<evidence type="ECO:0000313" key="3">
    <source>
        <dbReference type="Proteomes" id="UP000238823"/>
    </source>
</evidence>
<evidence type="ECO:0000313" key="2">
    <source>
        <dbReference type="EMBL" id="PRP93511.1"/>
    </source>
</evidence>
<name>A0A2S9XLF2_9BACT</name>
<accession>A0A2S9XLF2</accession>
<feature type="compositionally biased region" description="Low complexity" evidence="1">
    <location>
        <begin position="38"/>
        <end position="47"/>
    </location>
</feature>
<proteinExistence type="predicted"/>
<dbReference type="AlphaFoldDB" id="A0A2S9XLF2"/>
<feature type="region of interest" description="Disordered" evidence="1">
    <location>
        <begin position="32"/>
        <end position="79"/>
    </location>
</feature>
<dbReference type="EMBL" id="PVNL01000147">
    <property type="protein sequence ID" value="PRP93511.1"/>
    <property type="molecule type" value="Genomic_DNA"/>
</dbReference>
<organism evidence="2 3">
    <name type="scientific">Enhygromyxa salina</name>
    <dbReference type="NCBI Taxonomy" id="215803"/>
    <lineage>
        <taxon>Bacteria</taxon>
        <taxon>Pseudomonadati</taxon>
        <taxon>Myxococcota</taxon>
        <taxon>Polyangia</taxon>
        <taxon>Nannocystales</taxon>
        <taxon>Nannocystaceae</taxon>
        <taxon>Enhygromyxa</taxon>
    </lineage>
</organism>
<comment type="caution">
    <text evidence="2">The sequence shown here is derived from an EMBL/GenBank/DDBJ whole genome shotgun (WGS) entry which is preliminary data.</text>
</comment>
<gene>
    <name evidence="2" type="ORF">ENSA7_79390</name>
</gene>
<protein>
    <submittedName>
        <fullName evidence="2">Uncharacterized protein</fullName>
    </submittedName>
</protein>
<sequence length="262" mass="27284">MPAHERSLVCVALFGLVFAACVDRAGIDELDELDSGTEETTATATDTGDADTGDTDTDTGDTGDTDGPDTGDTDTGEPLPESFCEQSCAVLSADSCLTEDACLTYCEDESLGWDPAVGQAFAACAATNPLCFQSVEGCMLAELHPPGSPISIRIDGAGFDAHEGMPIRVWGDPDVDPQFAGEATVVDGAFSFAWAEPVQIFDVFGPLLLAYIDVDDDGSCDGDIDVAASLNTAWNGDLLDPVFEVSMVAPLDPAAFVCDFVP</sequence>
<dbReference type="PROSITE" id="PS51257">
    <property type="entry name" value="PROKAR_LIPOPROTEIN"/>
    <property type="match status" value="1"/>
</dbReference>
<feature type="compositionally biased region" description="Acidic residues" evidence="1">
    <location>
        <begin position="48"/>
        <end position="75"/>
    </location>
</feature>
<evidence type="ECO:0000256" key="1">
    <source>
        <dbReference type="SAM" id="MobiDB-lite"/>
    </source>
</evidence>